<dbReference type="EMBL" id="JAOQNS010000021">
    <property type="protein sequence ID" value="MCW2310207.1"/>
    <property type="molecule type" value="Genomic_DNA"/>
</dbReference>
<protein>
    <submittedName>
        <fullName evidence="8">Choline dehydrogenase</fullName>
        <ecNumber evidence="8">1.1.99.1</ecNumber>
    </submittedName>
</protein>
<dbReference type="Gene3D" id="3.50.50.60">
    <property type="entry name" value="FAD/NAD(P)-binding domain"/>
    <property type="match status" value="1"/>
</dbReference>
<gene>
    <name evidence="8" type="ORF">M2319_004573</name>
</gene>
<dbReference type="SUPFAM" id="SSF51905">
    <property type="entry name" value="FAD/NAD(P)-binding domain"/>
    <property type="match status" value="1"/>
</dbReference>
<feature type="domain" description="Glucose-methanol-choline oxidoreductase N-terminal" evidence="7">
    <location>
        <begin position="257"/>
        <end position="271"/>
    </location>
</feature>
<proteinExistence type="inferred from homology"/>
<evidence type="ECO:0000256" key="2">
    <source>
        <dbReference type="ARBA" id="ARBA00010790"/>
    </source>
</evidence>
<evidence type="ECO:0000256" key="1">
    <source>
        <dbReference type="ARBA" id="ARBA00001974"/>
    </source>
</evidence>
<evidence type="ECO:0000259" key="7">
    <source>
        <dbReference type="PROSITE" id="PS00624"/>
    </source>
</evidence>
<dbReference type="EC" id="1.1.99.1" evidence="8"/>
<evidence type="ECO:0000256" key="4">
    <source>
        <dbReference type="ARBA" id="ARBA00022827"/>
    </source>
</evidence>
<dbReference type="PIRSF" id="PIRSF000137">
    <property type="entry name" value="Alcohol_oxidase"/>
    <property type="match status" value="1"/>
</dbReference>
<evidence type="ECO:0000313" key="9">
    <source>
        <dbReference type="Proteomes" id="UP001209755"/>
    </source>
</evidence>
<dbReference type="NCBIfam" id="NF002550">
    <property type="entry name" value="PRK02106.1"/>
    <property type="match status" value="1"/>
</dbReference>
<dbReference type="PROSITE" id="PS00623">
    <property type="entry name" value="GMC_OXRED_1"/>
    <property type="match status" value="1"/>
</dbReference>
<organism evidence="8 9">
    <name type="scientific">Rhodobium gokarnense</name>
    <dbReference type="NCBI Taxonomy" id="364296"/>
    <lineage>
        <taxon>Bacteria</taxon>
        <taxon>Pseudomonadati</taxon>
        <taxon>Pseudomonadota</taxon>
        <taxon>Alphaproteobacteria</taxon>
        <taxon>Hyphomicrobiales</taxon>
        <taxon>Rhodobiaceae</taxon>
        <taxon>Rhodobium</taxon>
    </lineage>
</organism>
<dbReference type="Pfam" id="PF05199">
    <property type="entry name" value="GMC_oxred_C"/>
    <property type="match status" value="1"/>
</dbReference>
<dbReference type="InterPro" id="IPR036188">
    <property type="entry name" value="FAD/NAD-bd_sf"/>
</dbReference>
<evidence type="ECO:0000259" key="6">
    <source>
        <dbReference type="PROSITE" id="PS00623"/>
    </source>
</evidence>
<dbReference type="GO" id="GO:0008812">
    <property type="term" value="F:choline dehydrogenase activity"/>
    <property type="evidence" value="ECO:0007669"/>
    <property type="project" value="UniProtKB-EC"/>
</dbReference>
<sequence>MEYDYIVVGAGSAGCVLANRLSADPKKRVLLLEAGGRDTNPWIHVPVGYFKTLHNPRTDWCFKTEPDPGLNGRSLQWPRGKVLGGSSSINGLLYIRGQREDYDHWRQLGNVGWSYDDVLPFFRRSEHQERGSDDFHGADGELSVTNLRARRDICDAYIAAAEELGVPRTDDFNGASQEGAGYFQLTAKNGLRCSSATAFLKPAKNRPNLEIVTHAHVERLVFANEAPERVDGIRYAVGNEPRLATLRAGGEVILSAGAIGSPQILQLSGIGPGALLQEMDIPIVRDLAGVGENLQDHLQVRMIYEVNVPTLNDEINNLIRRGMIGLQFVLKRSGPMAMGASQVCIFAKTRPELETPDIQFHVQPLSADKPGIEMHRFSGITSSVCQLRPESRGRIAIAAPDPRTYPKIFPNYLSALRDQETVVDAMRFSRRLVGTAALSSFIVAEKVPGAEVDGEDNLLEAARNISQTIYHPTSTCKMGHDAGAVVDDRLRVHGIEGLRVADASIMPTIVSGNTNAPTIMIGEKASAMILEDGKG</sequence>
<dbReference type="PROSITE" id="PS00624">
    <property type="entry name" value="GMC_OXRED_2"/>
    <property type="match status" value="1"/>
</dbReference>
<comment type="cofactor">
    <cofactor evidence="1">
        <name>FAD</name>
        <dbReference type="ChEBI" id="CHEBI:57692"/>
    </cofactor>
</comment>
<comment type="caution">
    <text evidence="8">The sequence shown here is derived from an EMBL/GenBank/DDBJ whole genome shotgun (WGS) entry which is preliminary data.</text>
</comment>
<keyword evidence="9" id="KW-1185">Reference proteome</keyword>
<dbReference type="Proteomes" id="UP001209755">
    <property type="component" value="Unassembled WGS sequence"/>
</dbReference>
<comment type="similarity">
    <text evidence="2 5">Belongs to the GMC oxidoreductase family.</text>
</comment>
<dbReference type="Gene3D" id="3.30.560.10">
    <property type="entry name" value="Glucose Oxidase, domain 3"/>
    <property type="match status" value="1"/>
</dbReference>
<evidence type="ECO:0000256" key="5">
    <source>
        <dbReference type="RuleBase" id="RU003968"/>
    </source>
</evidence>
<accession>A0ABT3HIH0</accession>
<keyword evidence="8" id="KW-0560">Oxidoreductase</keyword>
<dbReference type="SUPFAM" id="SSF54373">
    <property type="entry name" value="FAD-linked reductases, C-terminal domain"/>
    <property type="match status" value="1"/>
</dbReference>
<name>A0ABT3HIH0_9HYPH</name>
<keyword evidence="3 5" id="KW-0285">Flavoprotein</keyword>
<evidence type="ECO:0000256" key="3">
    <source>
        <dbReference type="ARBA" id="ARBA00022630"/>
    </source>
</evidence>
<dbReference type="PANTHER" id="PTHR11552:SF147">
    <property type="entry name" value="CHOLINE DEHYDROGENASE, MITOCHONDRIAL"/>
    <property type="match status" value="1"/>
</dbReference>
<keyword evidence="4 5" id="KW-0274">FAD</keyword>
<dbReference type="InterPro" id="IPR007867">
    <property type="entry name" value="GMC_OxRtase_C"/>
</dbReference>
<dbReference type="RefSeq" id="WP_264603775.1">
    <property type="nucleotide sequence ID" value="NZ_JAOQNS010000021.1"/>
</dbReference>
<dbReference type="Pfam" id="PF00732">
    <property type="entry name" value="GMC_oxred_N"/>
    <property type="match status" value="1"/>
</dbReference>
<dbReference type="InterPro" id="IPR000172">
    <property type="entry name" value="GMC_OxRdtase_N"/>
</dbReference>
<dbReference type="PANTHER" id="PTHR11552">
    <property type="entry name" value="GLUCOSE-METHANOL-CHOLINE GMC OXIDOREDUCTASE"/>
    <property type="match status" value="1"/>
</dbReference>
<feature type="domain" description="Glucose-methanol-choline oxidoreductase N-terminal" evidence="6">
    <location>
        <begin position="80"/>
        <end position="103"/>
    </location>
</feature>
<dbReference type="InterPro" id="IPR012132">
    <property type="entry name" value="GMC_OxRdtase"/>
</dbReference>
<evidence type="ECO:0000313" key="8">
    <source>
        <dbReference type="EMBL" id="MCW2310207.1"/>
    </source>
</evidence>
<reference evidence="9" key="1">
    <citation type="submission" date="2023-07" db="EMBL/GenBank/DDBJ databases">
        <title>Genome sequencing of Purple Non-Sulfur Bacteria from various extreme environments.</title>
        <authorList>
            <person name="Mayer M."/>
        </authorList>
    </citation>
    <scope>NUCLEOTIDE SEQUENCE [LARGE SCALE GENOMIC DNA]</scope>
    <source>
        <strain evidence="9">DSM 17935</strain>
    </source>
</reference>